<protein>
    <submittedName>
        <fullName evidence="2">Uncharacterized protein</fullName>
    </submittedName>
</protein>
<organism evidence="2 3">
    <name type="scientific">Orbilia blumenaviensis</name>
    <dbReference type="NCBI Taxonomy" id="1796055"/>
    <lineage>
        <taxon>Eukaryota</taxon>
        <taxon>Fungi</taxon>
        <taxon>Dikarya</taxon>
        <taxon>Ascomycota</taxon>
        <taxon>Pezizomycotina</taxon>
        <taxon>Orbiliomycetes</taxon>
        <taxon>Orbiliales</taxon>
        <taxon>Orbiliaceae</taxon>
        <taxon>Orbilia</taxon>
    </lineage>
</organism>
<keyword evidence="1" id="KW-1133">Transmembrane helix</keyword>
<accession>A0AAV9V3Q3</accession>
<evidence type="ECO:0000313" key="2">
    <source>
        <dbReference type="EMBL" id="KAK6354393.1"/>
    </source>
</evidence>
<comment type="caution">
    <text evidence="2">The sequence shown here is derived from an EMBL/GenBank/DDBJ whole genome shotgun (WGS) entry which is preliminary data.</text>
</comment>
<keyword evidence="3" id="KW-1185">Reference proteome</keyword>
<reference evidence="2 3" key="1">
    <citation type="submission" date="2019-10" db="EMBL/GenBank/DDBJ databases">
        <authorList>
            <person name="Palmer J.M."/>
        </authorList>
    </citation>
    <scope>NUCLEOTIDE SEQUENCE [LARGE SCALE GENOMIC DNA]</scope>
    <source>
        <strain evidence="2 3">TWF730</strain>
    </source>
</reference>
<sequence>MSTPSPELTILLLFLVNILIVYGTYYYITYGPDRYHNISKYRPSRSPLPSRGPQDSIPLSYAFGHDPHSRNPPPLFFDLDDPDSLVRELLRNNLAGLYNRQNTPFRYIAVYEPNIRGVEFTIHNDRLKELVEPHTCWRPVPRREALKNMVINWWENI</sequence>
<evidence type="ECO:0000313" key="3">
    <source>
        <dbReference type="Proteomes" id="UP001373714"/>
    </source>
</evidence>
<proteinExistence type="predicted"/>
<gene>
    <name evidence="2" type="ORF">TWF730_008800</name>
</gene>
<dbReference type="Proteomes" id="UP001373714">
    <property type="component" value="Unassembled WGS sequence"/>
</dbReference>
<keyword evidence="1" id="KW-0472">Membrane</keyword>
<keyword evidence="1" id="KW-0812">Transmembrane</keyword>
<evidence type="ECO:0000256" key="1">
    <source>
        <dbReference type="SAM" id="Phobius"/>
    </source>
</evidence>
<dbReference type="EMBL" id="JAVHNS010000005">
    <property type="protein sequence ID" value="KAK6354393.1"/>
    <property type="molecule type" value="Genomic_DNA"/>
</dbReference>
<feature type="transmembrane region" description="Helical" evidence="1">
    <location>
        <begin position="6"/>
        <end position="28"/>
    </location>
</feature>
<name>A0AAV9V3Q3_9PEZI</name>
<dbReference type="AlphaFoldDB" id="A0AAV9V3Q3"/>